<protein>
    <recommendedName>
        <fullName evidence="3">YD repeat-containing protein</fullName>
    </recommendedName>
</protein>
<dbReference type="AlphaFoldDB" id="A0A2T0TF43"/>
<comment type="caution">
    <text evidence="1">The sequence shown here is derived from an EMBL/GenBank/DDBJ whole genome shotgun (WGS) entry which is preliminary data.</text>
</comment>
<evidence type="ECO:0000313" key="2">
    <source>
        <dbReference type="Proteomes" id="UP000238375"/>
    </source>
</evidence>
<name>A0A2T0TF43_9BACT</name>
<keyword evidence="2" id="KW-1185">Reference proteome</keyword>
<sequence length="343" mass="37926">MPIRLSTVAIVLFFGLQGLWGCQPSDPVATGIPVDSTPEVNSYACKFYKKSIKMSGVGEFGESTGASEDFSIVSFFDTVYTRASVVNSYKHTFDSQKFLTKRTASNYHQLISSNPINGQSEIIYQYTAGKLTSAITSSTVSTGTVYTSSQRYTYDANGQVTQYVSTGTNGATDTQTFEGGILRSYRIVDGQGDVHDRTPYINSQGLVTQVDFTKGVYFSRFAYDPAGNPIRVEEWRQGKLDAYTTNEYGAKSNQKSATFAHKGHPVLPDAFWSGANHMVKSTYYSSASGYSQPIKRSVSDYAYTFDERGLVAKCIKTTRWFSLTGSVYQTDTTEEVYGYRPCQ</sequence>
<accession>A0A2T0TF43</accession>
<gene>
    <name evidence="1" type="ORF">CLV58_103254</name>
</gene>
<dbReference type="Proteomes" id="UP000238375">
    <property type="component" value="Unassembled WGS sequence"/>
</dbReference>
<reference evidence="1 2" key="1">
    <citation type="submission" date="2018-03" db="EMBL/GenBank/DDBJ databases">
        <title>Genomic Encyclopedia of Archaeal and Bacterial Type Strains, Phase II (KMG-II): from individual species to whole genera.</title>
        <authorList>
            <person name="Goeker M."/>
        </authorList>
    </citation>
    <scope>NUCLEOTIDE SEQUENCE [LARGE SCALE GENOMIC DNA]</scope>
    <source>
        <strain evidence="1 2">DSM 28354</strain>
    </source>
</reference>
<organism evidence="1 2">
    <name type="scientific">Spirosoma oryzae</name>
    <dbReference type="NCBI Taxonomy" id="1469603"/>
    <lineage>
        <taxon>Bacteria</taxon>
        <taxon>Pseudomonadati</taxon>
        <taxon>Bacteroidota</taxon>
        <taxon>Cytophagia</taxon>
        <taxon>Cytophagales</taxon>
        <taxon>Cytophagaceae</taxon>
        <taxon>Spirosoma</taxon>
    </lineage>
</organism>
<evidence type="ECO:0000313" key="1">
    <source>
        <dbReference type="EMBL" id="PRY44285.1"/>
    </source>
</evidence>
<evidence type="ECO:0008006" key="3">
    <source>
        <dbReference type="Google" id="ProtNLM"/>
    </source>
</evidence>
<dbReference type="EMBL" id="PVTE01000003">
    <property type="protein sequence ID" value="PRY44285.1"/>
    <property type="molecule type" value="Genomic_DNA"/>
</dbReference>
<dbReference type="Gene3D" id="2.180.10.10">
    <property type="entry name" value="RHS repeat-associated core"/>
    <property type="match status" value="1"/>
</dbReference>
<proteinExistence type="predicted"/>
<dbReference type="RefSeq" id="WP_146141367.1">
    <property type="nucleotide sequence ID" value="NZ_PVTE01000003.1"/>
</dbReference>